<dbReference type="InterPro" id="IPR006640">
    <property type="entry name" value="SprT-like_domain"/>
</dbReference>
<reference evidence="2" key="1">
    <citation type="journal article" date="2015" name="Nature">
        <title>Complex archaea that bridge the gap between prokaryotes and eukaryotes.</title>
        <authorList>
            <person name="Spang A."/>
            <person name="Saw J.H."/>
            <person name="Jorgensen S.L."/>
            <person name="Zaremba-Niedzwiedzka K."/>
            <person name="Martijn J."/>
            <person name="Lind A.E."/>
            <person name="van Eijk R."/>
            <person name="Schleper C."/>
            <person name="Guy L."/>
            <person name="Ettema T.J."/>
        </authorList>
    </citation>
    <scope>NUCLEOTIDE SEQUENCE</scope>
</reference>
<evidence type="ECO:0000259" key="1">
    <source>
        <dbReference type="Pfam" id="PF10263"/>
    </source>
</evidence>
<sequence>MNTDQALIIGKQILKQHNIFDWNIEIDRAKKRLGCCHWKTKKITLSKEFTELNNEAIILNTIKHEVAHIIAGYTAGHGQYWKVICKIVGCNDSRFVDSSIINRPKGKRIYICPICKETYTYNRILKRNYSCITCSTKNNNGKYTEKYKLILK</sequence>
<dbReference type="AlphaFoldDB" id="A0A0F9N1X7"/>
<dbReference type="Pfam" id="PF10263">
    <property type="entry name" value="SprT-like"/>
    <property type="match status" value="1"/>
</dbReference>
<dbReference type="Gene3D" id="3.30.2010.10">
    <property type="entry name" value="Metalloproteases ('zincins'), catalytic domain"/>
    <property type="match status" value="1"/>
</dbReference>
<protein>
    <recommendedName>
        <fullName evidence="1">SprT-like domain-containing protein</fullName>
    </recommendedName>
</protein>
<organism evidence="2">
    <name type="scientific">marine sediment metagenome</name>
    <dbReference type="NCBI Taxonomy" id="412755"/>
    <lineage>
        <taxon>unclassified sequences</taxon>
        <taxon>metagenomes</taxon>
        <taxon>ecological metagenomes</taxon>
    </lineage>
</organism>
<proteinExistence type="predicted"/>
<gene>
    <name evidence="2" type="ORF">LCGC14_1315620</name>
</gene>
<feature type="domain" description="SprT-like" evidence="1">
    <location>
        <begin position="17"/>
        <end position="91"/>
    </location>
</feature>
<evidence type="ECO:0000313" key="2">
    <source>
        <dbReference type="EMBL" id="KKM82810.1"/>
    </source>
</evidence>
<name>A0A0F9N1X7_9ZZZZ</name>
<dbReference type="GO" id="GO:0006950">
    <property type="term" value="P:response to stress"/>
    <property type="evidence" value="ECO:0007669"/>
    <property type="project" value="UniProtKB-ARBA"/>
</dbReference>
<accession>A0A0F9N1X7</accession>
<dbReference type="EMBL" id="LAZR01007803">
    <property type="protein sequence ID" value="KKM82810.1"/>
    <property type="molecule type" value="Genomic_DNA"/>
</dbReference>
<comment type="caution">
    <text evidence="2">The sequence shown here is derived from an EMBL/GenBank/DDBJ whole genome shotgun (WGS) entry which is preliminary data.</text>
</comment>